<gene>
    <name evidence="2" type="ORF">CHR90_13815</name>
</gene>
<protein>
    <recommendedName>
        <fullName evidence="4">Nitrate ABC transporter substrate-binding protein</fullName>
    </recommendedName>
</protein>
<organism evidence="2 3">
    <name type="scientific">Elstera cyanobacteriorum</name>
    <dbReference type="NCBI Taxonomy" id="2022747"/>
    <lineage>
        <taxon>Bacteria</taxon>
        <taxon>Pseudomonadati</taxon>
        <taxon>Pseudomonadota</taxon>
        <taxon>Alphaproteobacteria</taxon>
        <taxon>Rhodospirillales</taxon>
        <taxon>Rhodospirillaceae</taxon>
        <taxon>Elstera</taxon>
    </lineage>
</organism>
<evidence type="ECO:0000313" key="2">
    <source>
        <dbReference type="EMBL" id="OYQ18039.1"/>
    </source>
</evidence>
<comment type="caution">
    <text evidence="2">The sequence shown here is derived from an EMBL/GenBank/DDBJ whole genome shotgun (WGS) entry which is preliminary data.</text>
</comment>
<feature type="signal peptide" evidence="1">
    <location>
        <begin position="1"/>
        <end position="28"/>
    </location>
</feature>
<reference evidence="2 3" key="1">
    <citation type="submission" date="2017-07" db="EMBL/GenBank/DDBJ databases">
        <title>Elstera cyanobacteriorum sp. nov., a novel bacterium isolated from cyanobacterial aggregates in a eutrophic lake.</title>
        <authorList>
            <person name="Cai H."/>
        </authorList>
    </citation>
    <scope>NUCLEOTIDE SEQUENCE [LARGE SCALE GENOMIC DNA]</scope>
    <source>
        <strain evidence="2 3">TH019</strain>
    </source>
</reference>
<dbReference type="PANTHER" id="PTHR30024">
    <property type="entry name" value="ALIPHATIC SULFONATES-BINDING PROTEIN-RELATED"/>
    <property type="match status" value="1"/>
</dbReference>
<evidence type="ECO:0000256" key="1">
    <source>
        <dbReference type="SAM" id="SignalP"/>
    </source>
</evidence>
<proteinExistence type="predicted"/>
<dbReference type="RefSeq" id="WP_094409601.1">
    <property type="nucleotide sequence ID" value="NZ_BMJZ01000002.1"/>
</dbReference>
<dbReference type="OrthoDB" id="7307648at2"/>
<accession>A0A255XM41</accession>
<evidence type="ECO:0008006" key="4">
    <source>
        <dbReference type="Google" id="ProtNLM"/>
    </source>
</evidence>
<feature type="chain" id="PRO_5012265302" description="Nitrate ABC transporter substrate-binding protein" evidence="1">
    <location>
        <begin position="29"/>
        <end position="347"/>
    </location>
</feature>
<name>A0A255XM41_9PROT</name>
<dbReference type="AlphaFoldDB" id="A0A255XM41"/>
<dbReference type="EMBL" id="NOXS01000033">
    <property type="protein sequence ID" value="OYQ18039.1"/>
    <property type="molecule type" value="Genomic_DNA"/>
</dbReference>
<dbReference type="Gene3D" id="3.40.190.10">
    <property type="entry name" value="Periplasmic binding protein-like II"/>
    <property type="match status" value="2"/>
</dbReference>
<keyword evidence="3" id="KW-1185">Reference proteome</keyword>
<dbReference type="SUPFAM" id="SSF53850">
    <property type="entry name" value="Periplasmic binding protein-like II"/>
    <property type="match status" value="1"/>
</dbReference>
<dbReference type="Pfam" id="PF13379">
    <property type="entry name" value="NMT1_2"/>
    <property type="match status" value="1"/>
</dbReference>
<sequence>MPFLHTLIMRSVRRRAALVGLTATLAVAALPAAAQVKLQVGYIPVLGVSQLFVVEGEGWAKEAGLDLQITRFDSGPAMIQALASGKLDVLYAGVSPFIVAKANGIGVTVLAATATEEIALVGRGKFAELVAKTGSAAAAVPAFFKETGAKVKISTQPAGSVPDTVTRYWVNEVGKLDQTQIEILPMGIEKTQQALLAKAVDVAAVREPVITIIRDLDPDVKVVGLGGEIFPGQPGSVLAVRDDARKANPAAIDALVALHVRATKLLSSDPKKAAPAVHKFIGAGLTDQATIEKALASPSSKFEANPDAIRASVDKMQTFQAKIGTLPQTVSLDTLFDVGPYKKAAAQ</sequence>
<dbReference type="Proteomes" id="UP000216361">
    <property type="component" value="Unassembled WGS sequence"/>
</dbReference>
<evidence type="ECO:0000313" key="3">
    <source>
        <dbReference type="Proteomes" id="UP000216361"/>
    </source>
</evidence>
<keyword evidence="1" id="KW-0732">Signal</keyword>